<dbReference type="Proteomes" id="UP000019471">
    <property type="component" value="Unassembled WGS sequence"/>
</dbReference>
<dbReference type="HOGENOM" id="CLU_2102642_0_0_1"/>
<reference evidence="1 2" key="1">
    <citation type="submission" date="2013-03" db="EMBL/GenBank/DDBJ databases">
        <title>The Genome Sequence of Cladophialophora psammophila CBS 110553.</title>
        <authorList>
            <consortium name="The Broad Institute Genomics Platform"/>
            <person name="Cuomo C."/>
            <person name="de Hoog S."/>
            <person name="Gorbushina A."/>
            <person name="Walker B."/>
            <person name="Young S.K."/>
            <person name="Zeng Q."/>
            <person name="Gargeya S."/>
            <person name="Fitzgerald M."/>
            <person name="Haas B."/>
            <person name="Abouelleil A."/>
            <person name="Allen A.W."/>
            <person name="Alvarado L."/>
            <person name="Arachchi H.M."/>
            <person name="Berlin A.M."/>
            <person name="Chapman S.B."/>
            <person name="Gainer-Dewar J."/>
            <person name="Goldberg J."/>
            <person name="Griggs A."/>
            <person name="Gujja S."/>
            <person name="Hansen M."/>
            <person name="Howarth C."/>
            <person name="Imamovic A."/>
            <person name="Ireland A."/>
            <person name="Larimer J."/>
            <person name="McCowan C."/>
            <person name="Murphy C."/>
            <person name="Pearson M."/>
            <person name="Poon T.W."/>
            <person name="Priest M."/>
            <person name="Roberts A."/>
            <person name="Saif S."/>
            <person name="Shea T."/>
            <person name="Sisk P."/>
            <person name="Sykes S."/>
            <person name="Wortman J."/>
            <person name="Nusbaum C."/>
            <person name="Birren B."/>
        </authorList>
    </citation>
    <scope>NUCLEOTIDE SEQUENCE [LARGE SCALE GENOMIC DNA]</scope>
    <source>
        <strain evidence="1 2">CBS 110553</strain>
    </source>
</reference>
<dbReference type="AlphaFoldDB" id="W9WML6"/>
<dbReference type="STRING" id="1182543.W9WML6"/>
<feature type="non-terminal residue" evidence="1">
    <location>
        <position position="1"/>
    </location>
</feature>
<sequence>RRIETVINLQDRRSNPLGIHLGHRYEGSNAVIYGGTRFPAHQRDPVLYYEPTTHPGAFLPHAWVGLRTYRIPTLEILDHGCFGLIVGIGGEPFVTAAEEVSREFDVKPSVYKVGCR</sequence>
<dbReference type="GeneID" id="19192144"/>
<protein>
    <submittedName>
        <fullName evidence="1">Uncharacterized protein</fullName>
    </submittedName>
</protein>
<proteinExistence type="predicted"/>
<comment type="caution">
    <text evidence="1">The sequence shown here is derived from an EMBL/GenBank/DDBJ whole genome shotgun (WGS) entry which is preliminary data.</text>
</comment>
<dbReference type="RefSeq" id="XP_007746217.1">
    <property type="nucleotide sequence ID" value="XM_007748027.1"/>
</dbReference>
<gene>
    <name evidence="1" type="ORF">A1O5_07438</name>
</gene>
<evidence type="ECO:0000313" key="2">
    <source>
        <dbReference type="Proteomes" id="UP000019471"/>
    </source>
</evidence>
<accession>W9WML6</accession>
<organism evidence="1 2">
    <name type="scientific">Cladophialophora psammophila CBS 110553</name>
    <dbReference type="NCBI Taxonomy" id="1182543"/>
    <lineage>
        <taxon>Eukaryota</taxon>
        <taxon>Fungi</taxon>
        <taxon>Dikarya</taxon>
        <taxon>Ascomycota</taxon>
        <taxon>Pezizomycotina</taxon>
        <taxon>Eurotiomycetes</taxon>
        <taxon>Chaetothyriomycetidae</taxon>
        <taxon>Chaetothyriales</taxon>
        <taxon>Herpotrichiellaceae</taxon>
        <taxon>Cladophialophora</taxon>
    </lineage>
</organism>
<evidence type="ECO:0000313" key="1">
    <source>
        <dbReference type="EMBL" id="EXJ69402.1"/>
    </source>
</evidence>
<dbReference type="Gene3D" id="3.40.30.120">
    <property type="match status" value="1"/>
</dbReference>
<keyword evidence="2" id="KW-1185">Reference proteome</keyword>
<name>W9WML6_9EURO</name>
<dbReference type="EMBL" id="AMGX01000011">
    <property type="protein sequence ID" value="EXJ69402.1"/>
    <property type="molecule type" value="Genomic_DNA"/>
</dbReference>